<proteinExistence type="predicted"/>
<reference evidence="1 2" key="1">
    <citation type="submission" date="2017-02" db="EMBL/GenBank/DDBJ databases">
        <title>isolation and characterization of a novel temperate virus Aeropyrum globular virus 1 infecting hyperthermophilic archaeon Aeropyrum.</title>
        <authorList>
            <person name="Yumiya M."/>
            <person name="Yoshida T."/>
            <person name="Sako Y."/>
        </authorList>
    </citation>
    <scope>NUCLEOTIDE SEQUENCE [LARGE SCALE GENOMIC DNA]</scope>
    <source>
        <strain evidence="1 2">YK1-12-2013</strain>
    </source>
</reference>
<name>A0A401H910_AERPX</name>
<sequence>GLGSGVEPRSLIRLLEELLRGEHAEAPRSSISLGGSWLGAMVAGGMGYFSAKIVGVYPGNPSRGLPLVRGVLLLFRSSDGEKVLDIPAEEPTGWRTAAASALALSKLGFGGGGVLGVIGAGVQARYHLRVLTSVFRFDEILVASRRVETGERLAREFGGRRVGRRELLKRSHAVIAATNSTEPVVEGGLLRRGAYVASVGAPRPVRELDDQVKRRAGCMLVDSDIACEESDDACGVETVTLRDYVRGVASCRWGDVYVYKSVGTPVFDLAAAIHIYERLRGSGSVSTSSSV</sequence>
<gene>
    <name evidence="1" type="ORF">apy_05440</name>
</gene>
<dbReference type="InterPro" id="IPR036291">
    <property type="entry name" value="NAD(P)-bd_dom_sf"/>
</dbReference>
<comment type="caution">
    <text evidence="1">The sequence shown here is derived from an EMBL/GenBank/DDBJ whole genome shotgun (WGS) entry which is preliminary data.</text>
</comment>
<dbReference type="SUPFAM" id="SSF51735">
    <property type="entry name" value="NAD(P)-binding Rossmann-fold domains"/>
    <property type="match status" value="1"/>
</dbReference>
<dbReference type="InterPro" id="IPR003462">
    <property type="entry name" value="ODC_Mu_crystall"/>
</dbReference>
<dbReference type="Proteomes" id="UP000291213">
    <property type="component" value="Unassembled WGS sequence"/>
</dbReference>
<dbReference type="Pfam" id="PF02423">
    <property type="entry name" value="OCD_Mu_crystall"/>
    <property type="match status" value="1"/>
</dbReference>
<accession>A0A401H910</accession>
<dbReference type="Gene3D" id="3.40.50.720">
    <property type="entry name" value="NAD(P)-binding Rossmann-like Domain"/>
    <property type="match status" value="1"/>
</dbReference>
<evidence type="ECO:0000313" key="1">
    <source>
        <dbReference type="EMBL" id="GBF08819.1"/>
    </source>
</evidence>
<dbReference type="RefSeq" id="WP_131159858.1">
    <property type="nucleotide sequence ID" value="NZ_BDMD01000025.1"/>
</dbReference>
<dbReference type="InterPro" id="IPR023401">
    <property type="entry name" value="ODC_N"/>
</dbReference>
<protein>
    <submittedName>
        <fullName evidence="1">Putative ornithine cyclodeaminase</fullName>
    </submittedName>
</protein>
<feature type="non-terminal residue" evidence="1">
    <location>
        <position position="1"/>
    </location>
</feature>
<dbReference type="Gene3D" id="3.30.1780.10">
    <property type="entry name" value="ornithine cyclodeaminase, domain 1"/>
    <property type="match status" value="1"/>
</dbReference>
<dbReference type="PANTHER" id="PTHR13812:SF19">
    <property type="entry name" value="KETIMINE REDUCTASE MU-CRYSTALLIN"/>
    <property type="match status" value="1"/>
</dbReference>
<dbReference type="EMBL" id="BDMD01000025">
    <property type="protein sequence ID" value="GBF08819.1"/>
    <property type="molecule type" value="Genomic_DNA"/>
</dbReference>
<dbReference type="GO" id="GO:0005737">
    <property type="term" value="C:cytoplasm"/>
    <property type="evidence" value="ECO:0007669"/>
    <property type="project" value="TreeGrafter"/>
</dbReference>
<dbReference type="PIRSF" id="PIRSF001439">
    <property type="entry name" value="CryM"/>
    <property type="match status" value="1"/>
</dbReference>
<evidence type="ECO:0000313" key="2">
    <source>
        <dbReference type="Proteomes" id="UP000291213"/>
    </source>
</evidence>
<dbReference type="AlphaFoldDB" id="A0A401H910"/>
<dbReference type="OrthoDB" id="21421at2157"/>
<dbReference type="PANTHER" id="PTHR13812">
    <property type="entry name" value="KETIMINE REDUCTASE MU-CRYSTALLIN"/>
    <property type="match status" value="1"/>
</dbReference>
<organism evidence="1 2">
    <name type="scientific">Aeropyrum pernix</name>
    <dbReference type="NCBI Taxonomy" id="56636"/>
    <lineage>
        <taxon>Archaea</taxon>
        <taxon>Thermoproteota</taxon>
        <taxon>Thermoprotei</taxon>
        <taxon>Desulfurococcales</taxon>
        <taxon>Desulfurococcaceae</taxon>
        <taxon>Aeropyrum</taxon>
    </lineage>
</organism>